<name>A0A7W0CAV2_9BACT</name>
<organism evidence="1 2">
    <name type="scientific">Desulfosalsimonas propionicica</name>
    <dbReference type="NCBI Taxonomy" id="332175"/>
    <lineage>
        <taxon>Bacteria</taxon>
        <taxon>Pseudomonadati</taxon>
        <taxon>Thermodesulfobacteriota</taxon>
        <taxon>Desulfobacteria</taxon>
        <taxon>Desulfobacterales</taxon>
        <taxon>Desulfosalsimonadaceae</taxon>
        <taxon>Desulfosalsimonas</taxon>
    </lineage>
</organism>
<reference evidence="1 2" key="1">
    <citation type="submission" date="2020-07" db="EMBL/GenBank/DDBJ databases">
        <title>Genomic Encyclopedia of Type Strains, Phase IV (KMG-IV): sequencing the most valuable type-strain genomes for metagenomic binning, comparative biology and taxonomic classification.</title>
        <authorList>
            <person name="Goeker M."/>
        </authorList>
    </citation>
    <scope>NUCLEOTIDE SEQUENCE [LARGE SCALE GENOMIC DNA]</scope>
    <source>
        <strain evidence="1 2">DSM 17721</strain>
    </source>
</reference>
<gene>
    <name evidence="1" type="ORF">HNR65_002699</name>
</gene>
<evidence type="ECO:0000313" key="1">
    <source>
        <dbReference type="EMBL" id="MBA2882352.1"/>
    </source>
</evidence>
<sequence length="33" mass="3904">MFKLISNYNQIHGPVKNKSYVFLRRLPARALPM</sequence>
<comment type="caution">
    <text evidence="1">The sequence shown here is derived from an EMBL/GenBank/DDBJ whole genome shotgun (WGS) entry which is preliminary data.</text>
</comment>
<dbReference type="AlphaFoldDB" id="A0A7W0CAV2"/>
<proteinExistence type="predicted"/>
<evidence type="ECO:0000313" key="2">
    <source>
        <dbReference type="Proteomes" id="UP000525298"/>
    </source>
</evidence>
<protein>
    <submittedName>
        <fullName evidence="1">Uncharacterized protein</fullName>
    </submittedName>
</protein>
<dbReference type="Proteomes" id="UP000525298">
    <property type="component" value="Unassembled WGS sequence"/>
</dbReference>
<keyword evidence="2" id="KW-1185">Reference proteome</keyword>
<accession>A0A7W0CAV2</accession>
<dbReference type="EMBL" id="JACDUS010000009">
    <property type="protein sequence ID" value="MBA2882352.1"/>
    <property type="molecule type" value="Genomic_DNA"/>
</dbReference>